<dbReference type="InterPro" id="IPR008792">
    <property type="entry name" value="PQQD"/>
</dbReference>
<reference evidence="1 2" key="1">
    <citation type="submission" date="2024-03" db="EMBL/GenBank/DDBJ databases">
        <title>Human intestinal bacterial collection.</title>
        <authorList>
            <person name="Pauvert C."/>
            <person name="Hitch T.C.A."/>
            <person name="Clavel T."/>
        </authorList>
    </citation>
    <scope>NUCLEOTIDE SEQUENCE [LARGE SCALE GENOMIC DNA]</scope>
    <source>
        <strain evidence="1 2">CLA-AA-H95</strain>
    </source>
</reference>
<proteinExistence type="predicted"/>
<dbReference type="SUPFAM" id="SSF53795">
    <property type="entry name" value="PEP carboxykinase-like"/>
    <property type="match status" value="1"/>
</dbReference>
<evidence type="ECO:0000313" key="1">
    <source>
        <dbReference type="EMBL" id="MEQ2359334.1"/>
    </source>
</evidence>
<name>A0ABV1AMB2_9FIRM</name>
<dbReference type="Pfam" id="PF05402">
    <property type="entry name" value="PqqD"/>
    <property type="match status" value="1"/>
</dbReference>
<dbReference type="RefSeq" id="WP_118252721.1">
    <property type="nucleotide sequence ID" value="NZ_JBBMEI010000048.1"/>
</dbReference>
<gene>
    <name evidence="1" type="ORF">WMO75_13550</name>
</gene>
<dbReference type="EMBL" id="JBBMEI010000048">
    <property type="protein sequence ID" value="MEQ2359334.1"/>
    <property type="molecule type" value="Genomic_DNA"/>
</dbReference>
<evidence type="ECO:0000313" key="2">
    <source>
        <dbReference type="Proteomes" id="UP001446032"/>
    </source>
</evidence>
<keyword evidence="2" id="KW-1185">Reference proteome</keyword>
<sequence length="388" mass="44457">MFKCQEGYTLRKIKGVSYILPFGQQIADQRKGTILNETSAFLWNVIQHNEGADLEMLTEMLARRYGLAEENFPMLREDILDFLRQLQSMGMLTETLRLQSEEASLCILIAGLRLHFHGASQLFSGYFDKFREMNPAKDADQEIEFFTTPPASKSYGKVLLRNSDMTILENPDRYVILFPQMSNIHQVHMSLDGSYVRFYCTPETSESAQENIFHAIRLFFLFAAQKHGKFAIHSASILYKEKAWLFSGHSGMGKSTHTQMWHDLLQTPYLNGDLNLLGMENSKIIVYGIPWCGTSGIYTTTDHELGGIVLLGRDPEKDFLQELSPSEKVIRIMQRMISPSWKERFFSMNLDFAEKIAGQVPILHLLCTRNPSAVYTVQRKIDALEEPQ</sequence>
<protein>
    <submittedName>
        <fullName evidence="1">PqqD family protein</fullName>
    </submittedName>
</protein>
<organism evidence="1 2">
    <name type="scientific">Blautia intestinihominis</name>
    <dbReference type="NCBI Taxonomy" id="3133152"/>
    <lineage>
        <taxon>Bacteria</taxon>
        <taxon>Bacillati</taxon>
        <taxon>Bacillota</taxon>
        <taxon>Clostridia</taxon>
        <taxon>Lachnospirales</taxon>
        <taxon>Lachnospiraceae</taxon>
        <taxon>Blautia</taxon>
    </lineage>
</organism>
<comment type="caution">
    <text evidence="1">The sequence shown here is derived from an EMBL/GenBank/DDBJ whole genome shotgun (WGS) entry which is preliminary data.</text>
</comment>
<accession>A0ABV1AMB2</accession>
<dbReference type="Proteomes" id="UP001446032">
    <property type="component" value="Unassembled WGS sequence"/>
</dbReference>